<dbReference type="Proteomes" id="UP000075515">
    <property type="component" value="Unassembled WGS sequence"/>
</dbReference>
<name>A0A150S3L5_SORCE</name>
<sequence length="162" mass="17000">MRAASRGETPKNAASKRSISRRKAPHRELVRPGAPGSGSYQARASQRSGGTSVTASWPPRSRRQRPSGSSAPPGSRQPMPTMATGSTTSRRGISPAARSLRAKSARRSGDSAAARADTSSQGISRPSIQHPASSPRAAALERAPYHERACACHEPQRPAPAC</sequence>
<feature type="region of interest" description="Disordered" evidence="1">
    <location>
        <begin position="1"/>
        <end position="140"/>
    </location>
</feature>
<feature type="compositionally biased region" description="Low complexity" evidence="1">
    <location>
        <begin position="110"/>
        <end position="120"/>
    </location>
</feature>
<evidence type="ECO:0000313" key="2">
    <source>
        <dbReference type="EMBL" id="KYF86718.1"/>
    </source>
</evidence>
<dbReference type="AlphaFoldDB" id="A0A150S3L5"/>
<protein>
    <submittedName>
        <fullName evidence="2">Uncharacterized protein</fullName>
    </submittedName>
</protein>
<comment type="caution">
    <text evidence="2">The sequence shown here is derived from an EMBL/GenBank/DDBJ whole genome shotgun (WGS) entry which is preliminary data.</text>
</comment>
<proteinExistence type="predicted"/>
<accession>A0A150S3L5</accession>
<organism evidence="2 3">
    <name type="scientific">Sorangium cellulosum</name>
    <name type="common">Polyangium cellulosum</name>
    <dbReference type="NCBI Taxonomy" id="56"/>
    <lineage>
        <taxon>Bacteria</taxon>
        <taxon>Pseudomonadati</taxon>
        <taxon>Myxococcota</taxon>
        <taxon>Polyangia</taxon>
        <taxon>Polyangiales</taxon>
        <taxon>Polyangiaceae</taxon>
        <taxon>Sorangium</taxon>
    </lineage>
</organism>
<dbReference type="EMBL" id="JEMC01002536">
    <property type="protein sequence ID" value="KYF86718.1"/>
    <property type="molecule type" value="Genomic_DNA"/>
</dbReference>
<evidence type="ECO:0000313" key="3">
    <source>
        <dbReference type="Proteomes" id="UP000075515"/>
    </source>
</evidence>
<feature type="compositionally biased region" description="Polar residues" evidence="1">
    <location>
        <begin position="121"/>
        <end position="132"/>
    </location>
</feature>
<gene>
    <name evidence="2" type="ORF">BE18_15420</name>
</gene>
<feature type="compositionally biased region" description="Low complexity" evidence="1">
    <location>
        <begin position="66"/>
        <end position="78"/>
    </location>
</feature>
<reference evidence="2 3" key="1">
    <citation type="submission" date="2014-02" db="EMBL/GenBank/DDBJ databases">
        <title>The small core and large imbalanced accessory genome model reveals a collaborative survival strategy of Sorangium cellulosum strains in nature.</title>
        <authorList>
            <person name="Han K."/>
            <person name="Peng R."/>
            <person name="Blom J."/>
            <person name="Li Y.-Z."/>
        </authorList>
    </citation>
    <scope>NUCLEOTIDE SEQUENCE [LARGE SCALE GENOMIC DNA]</scope>
    <source>
        <strain evidence="2 3">So0149</strain>
    </source>
</reference>
<feature type="compositionally biased region" description="Polar residues" evidence="1">
    <location>
        <begin position="38"/>
        <end position="54"/>
    </location>
</feature>
<evidence type="ECO:0000256" key="1">
    <source>
        <dbReference type="SAM" id="MobiDB-lite"/>
    </source>
</evidence>